<sequence length="214" mass="24426">MGASNQEEIYAEQWNLSAKYFYEKNRYHWMANKLEGYDTVLEIGCGTGYSTLALVELGHTVIAIDKNPDCIKKAKELVEKNGKSDRVIFIEGDITDEKFRQTLNENCEFDIVVCWNVGTAWTEGMLEKYLPYLLEYGLNILQIQNNQESSYAELIIWITCNIAAKNNVPVQIIERCAEVIDSENGSYYEILGKEFGYSKISYDNLKCDSISSEG</sequence>
<protein>
    <submittedName>
        <fullName evidence="3">Class I SAM-dependent methyltransferase</fullName>
        <ecNumber evidence="3">2.1.-.-</ecNumber>
    </submittedName>
</protein>
<dbReference type="EMBL" id="CP132968">
    <property type="protein sequence ID" value="WMD17208.1"/>
    <property type="molecule type" value="Genomic_DNA"/>
</dbReference>
<dbReference type="InterPro" id="IPR029063">
    <property type="entry name" value="SAM-dependent_MTases_sf"/>
</dbReference>
<dbReference type="CDD" id="cd02440">
    <property type="entry name" value="AdoMet_MTases"/>
    <property type="match status" value="1"/>
</dbReference>
<dbReference type="GO" id="GO:0008168">
    <property type="term" value="F:methyltransferase activity"/>
    <property type="evidence" value="ECO:0007669"/>
    <property type="project" value="UniProtKB-KW"/>
</dbReference>
<dbReference type="SUPFAM" id="SSF53335">
    <property type="entry name" value="S-adenosyl-L-methionine-dependent methyltransferases"/>
    <property type="match status" value="1"/>
</dbReference>
<keyword evidence="3" id="KW-0489">Methyltransferase</keyword>
<dbReference type="RefSeq" id="WP_306857677.1">
    <property type="nucleotide sequence ID" value="NZ_CP132968.1"/>
</dbReference>
<dbReference type="GeneID" id="92740462"/>
<dbReference type="InterPro" id="IPR041698">
    <property type="entry name" value="Methyltransf_25"/>
</dbReference>
<dbReference type="EC" id="2.1.-.-" evidence="3"/>
<dbReference type="Gene3D" id="3.40.50.150">
    <property type="entry name" value="Vaccinia Virus protein VP39"/>
    <property type="match status" value="1"/>
</dbReference>
<dbReference type="AlphaFoldDB" id="A0AAQ3PXD9"/>
<organism evidence="3 4">
    <name type="scientific">Anaerostipes hadrus</name>
    <dbReference type="NCBI Taxonomy" id="649756"/>
    <lineage>
        <taxon>Bacteria</taxon>
        <taxon>Bacillati</taxon>
        <taxon>Bacillota</taxon>
        <taxon>Clostridia</taxon>
        <taxon>Lachnospirales</taxon>
        <taxon>Lachnospiraceae</taxon>
        <taxon>Anaerostipes</taxon>
    </lineage>
</organism>
<evidence type="ECO:0000313" key="4">
    <source>
        <dbReference type="Proteomes" id="UP001243496"/>
    </source>
</evidence>
<dbReference type="PANTHER" id="PTHR43861">
    <property type="entry name" value="TRANS-ACONITATE 2-METHYLTRANSFERASE-RELATED"/>
    <property type="match status" value="1"/>
</dbReference>
<evidence type="ECO:0000313" key="3">
    <source>
        <dbReference type="EMBL" id="WMD17208.1"/>
    </source>
</evidence>
<dbReference type="GO" id="GO:0032259">
    <property type="term" value="P:methylation"/>
    <property type="evidence" value="ECO:0007669"/>
    <property type="project" value="UniProtKB-KW"/>
</dbReference>
<evidence type="ECO:0000256" key="1">
    <source>
        <dbReference type="ARBA" id="ARBA00022679"/>
    </source>
</evidence>
<dbReference type="Proteomes" id="UP001243496">
    <property type="component" value="Chromosome"/>
</dbReference>
<proteinExistence type="predicted"/>
<evidence type="ECO:0000259" key="2">
    <source>
        <dbReference type="Pfam" id="PF13649"/>
    </source>
</evidence>
<keyword evidence="1 3" id="KW-0808">Transferase</keyword>
<accession>A0AAQ3PXD9</accession>
<name>A0AAQ3PXD9_ANAHA</name>
<dbReference type="Pfam" id="PF13649">
    <property type="entry name" value="Methyltransf_25"/>
    <property type="match status" value="1"/>
</dbReference>
<gene>
    <name evidence="3" type="ORF">RBI15_03615</name>
</gene>
<reference evidence="3" key="1">
    <citation type="submission" date="2023-08" db="EMBL/GenBank/DDBJ databases">
        <title>Complete Genome Sequences of butyrate producing Anaerostipes hadrus strains BA1 and GIF7 isolated from the terminal ileum of a healthy lean male.</title>
        <authorList>
            <person name="Low A."/>
            <person name="Sheludchenko M."/>
            <person name="Cheng H.E."/>
            <person name="Koh X.Q."/>
            <person name="Lee J."/>
        </authorList>
    </citation>
    <scope>NUCLEOTIDE SEQUENCE</scope>
    <source>
        <strain evidence="3">BA1</strain>
    </source>
</reference>
<feature type="domain" description="Methyltransferase" evidence="2">
    <location>
        <begin position="40"/>
        <end position="122"/>
    </location>
</feature>